<evidence type="ECO:0000256" key="2">
    <source>
        <dbReference type="SAM" id="MobiDB-lite"/>
    </source>
</evidence>
<dbReference type="VEuPathDB" id="FungiDB:RhiirA1_456388"/>
<accession>A0A2N1MYB6</accession>
<dbReference type="AlphaFoldDB" id="A0A2N1MYB6"/>
<keyword evidence="1" id="KW-0175">Coiled coil</keyword>
<feature type="compositionally biased region" description="Basic and acidic residues" evidence="2">
    <location>
        <begin position="398"/>
        <end position="420"/>
    </location>
</feature>
<proteinExistence type="predicted"/>
<evidence type="ECO:0000256" key="1">
    <source>
        <dbReference type="SAM" id="Coils"/>
    </source>
</evidence>
<feature type="compositionally biased region" description="Basic and acidic residues" evidence="2">
    <location>
        <begin position="436"/>
        <end position="447"/>
    </location>
</feature>
<dbReference type="VEuPathDB" id="FungiDB:RhiirFUN_007034"/>
<dbReference type="VEuPathDB" id="FungiDB:FUN_015924"/>
<gene>
    <name evidence="3" type="ORF">RhiirC2_852735</name>
</gene>
<evidence type="ECO:0000313" key="4">
    <source>
        <dbReference type="Proteomes" id="UP000233469"/>
    </source>
</evidence>
<feature type="compositionally biased region" description="Acidic residues" evidence="2">
    <location>
        <begin position="421"/>
        <end position="435"/>
    </location>
</feature>
<feature type="region of interest" description="Disordered" evidence="2">
    <location>
        <begin position="534"/>
        <end position="554"/>
    </location>
</feature>
<organism evidence="3 4">
    <name type="scientific">Rhizophagus irregularis</name>
    <dbReference type="NCBI Taxonomy" id="588596"/>
    <lineage>
        <taxon>Eukaryota</taxon>
        <taxon>Fungi</taxon>
        <taxon>Fungi incertae sedis</taxon>
        <taxon>Mucoromycota</taxon>
        <taxon>Glomeromycotina</taxon>
        <taxon>Glomeromycetes</taxon>
        <taxon>Glomerales</taxon>
        <taxon>Glomeraceae</taxon>
        <taxon>Rhizophagus</taxon>
    </lineage>
</organism>
<dbReference type="EMBL" id="LLXL01001065">
    <property type="protein sequence ID" value="PKK66635.1"/>
    <property type="molecule type" value="Genomic_DNA"/>
</dbReference>
<sequence length="554" mass="62366">MTVSDTATNPSELDLLRQRITELEARKAELEVENAEIPELRKKLAEIPELRKKLAEVEARNAELIKQIMEENNRRDAKIEDTNDRVAKLEQLQNDNTPDNNSSNFAKRLTANLGADHHEKPGMDNEVNNKSIGKIQRESTDHGVTSDIVNVSETVSNDEESDEPEINNITNCTPSESSHGIEEVAPQTVNVDVSQDIKVGLSENSELSRDAKTVNTVHCFSENSNLSQDSSSKIVTEFVQVPGSISIKRLANSFCQANGARNKSIIAKQTEISLWWCYSEKFEDKVVELRSGNKKLTDKTARSQIYAEMKPYLTGVSDGYLRKITSKARKINKLFGYEYDPVTLQKIKGIGGHMIQRVTYSVDSISRLTNPQIEYIIEQVKSKTITDQSSVDETNEEVASRSDKTEMLSHDDIDCSHDNNSEEMPDIDFGLDDEIIDSKPADDKIFDDSSEDEVDHPTTSESSSESDSDYDEQLHEELTREEMERIARLEALEAIESQPDIDFDLDDEIIDDKPEDIKIFDDIDFDLDEEIIDDKPVDSSHPINARSEGISVQA</sequence>
<protein>
    <submittedName>
        <fullName evidence="3">Uncharacterized protein</fullName>
    </submittedName>
</protein>
<comment type="caution">
    <text evidence="3">The sequence shown here is derived from an EMBL/GenBank/DDBJ whole genome shotgun (WGS) entry which is preliminary data.</text>
</comment>
<feature type="coiled-coil region" evidence="1">
    <location>
        <begin position="13"/>
        <end position="74"/>
    </location>
</feature>
<reference evidence="3 4" key="1">
    <citation type="submission" date="2016-04" db="EMBL/GenBank/DDBJ databases">
        <title>Genome analyses suggest a sexual origin of heterokaryosis in a supposedly ancient asexual fungus.</title>
        <authorList>
            <person name="Ropars J."/>
            <person name="Sedzielewska K."/>
            <person name="Noel J."/>
            <person name="Charron P."/>
            <person name="Farinelli L."/>
            <person name="Marton T."/>
            <person name="Kruger M."/>
            <person name="Pelin A."/>
            <person name="Brachmann A."/>
            <person name="Corradi N."/>
        </authorList>
    </citation>
    <scope>NUCLEOTIDE SEQUENCE [LARGE SCALE GENOMIC DNA]</scope>
    <source>
        <strain evidence="3 4">C2</strain>
    </source>
</reference>
<feature type="region of interest" description="Disordered" evidence="2">
    <location>
        <begin position="384"/>
        <end position="478"/>
    </location>
</feature>
<name>A0A2N1MYB6_9GLOM</name>
<dbReference type="Proteomes" id="UP000233469">
    <property type="component" value="Unassembled WGS sequence"/>
</dbReference>
<reference evidence="3 4" key="2">
    <citation type="submission" date="2017-10" db="EMBL/GenBank/DDBJ databases">
        <title>Extensive intraspecific genome diversity in a model arbuscular mycorrhizal fungus.</title>
        <authorList>
            <person name="Chen E.C.H."/>
            <person name="Morin E."/>
            <person name="Baudet D."/>
            <person name="Noel J."/>
            <person name="Ndikumana S."/>
            <person name="Charron P."/>
            <person name="St-Onge C."/>
            <person name="Giorgi J."/>
            <person name="Grigoriev I.V."/>
            <person name="Roux C."/>
            <person name="Martin F.M."/>
            <person name="Corradi N."/>
        </authorList>
    </citation>
    <scope>NUCLEOTIDE SEQUENCE [LARGE SCALE GENOMIC DNA]</scope>
    <source>
        <strain evidence="3 4">C2</strain>
    </source>
</reference>
<evidence type="ECO:0000313" key="3">
    <source>
        <dbReference type="EMBL" id="PKK66635.1"/>
    </source>
</evidence>